<dbReference type="AlphaFoldDB" id="A0AAW6AL20"/>
<accession>A0AAW6AL20</accession>
<reference evidence="1" key="1">
    <citation type="submission" date="2023-01" db="EMBL/GenBank/DDBJ databases">
        <title>Human gut microbiome strain richness.</title>
        <authorList>
            <person name="Chen-Liaw A."/>
        </authorList>
    </citation>
    <scope>NUCLEOTIDE SEQUENCE</scope>
    <source>
        <strain evidence="1">D54st1_D6_D54t1_190329</strain>
    </source>
</reference>
<evidence type="ECO:0000313" key="1">
    <source>
        <dbReference type="EMBL" id="MDB1838100.1"/>
    </source>
</evidence>
<gene>
    <name evidence="1" type="ORF">PMW86_00625</name>
</gene>
<organism evidence="1 2">
    <name type="scientific">Collinsella aerofaciens</name>
    <dbReference type="NCBI Taxonomy" id="74426"/>
    <lineage>
        <taxon>Bacteria</taxon>
        <taxon>Bacillati</taxon>
        <taxon>Actinomycetota</taxon>
        <taxon>Coriobacteriia</taxon>
        <taxon>Coriobacteriales</taxon>
        <taxon>Coriobacteriaceae</taxon>
        <taxon>Collinsella</taxon>
    </lineage>
</organism>
<protein>
    <submittedName>
        <fullName evidence="1">Uncharacterized protein</fullName>
    </submittedName>
</protein>
<name>A0AAW6AL20_9ACTN</name>
<evidence type="ECO:0000313" key="2">
    <source>
        <dbReference type="Proteomes" id="UP001212741"/>
    </source>
</evidence>
<proteinExistence type="predicted"/>
<comment type="caution">
    <text evidence="1">The sequence shown here is derived from an EMBL/GenBank/DDBJ whole genome shotgun (WGS) entry which is preliminary data.</text>
</comment>
<dbReference type="Proteomes" id="UP001212741">
    <property type="component" value="Unassembled WGS sequence"/>
</dbReference>
<sequence length="272" mass="31447">MIDKRLIEAVPGVERLKSAMITPELFVKDLIQDYSGRPLYTYEEWTRELINHSNAFKELTRGAEFHAPVSEANGECDAVSDAYQLDFKLIFGKSMMRAVSLTSSRRVSERGITFRQPGISYAKEQRGLRLHAILRDYSLAKLDELLKTESDKQLSEEDREARGLLRSINRSKNLLLVYPCRFEGIDSLPGLEETINAALYHDFRNALDVRRMHHPDKDTFLSYFCNDRMVVTRASGHVLAKFDDIMVAKSRTYMDIMRMRDPGEYQRLLKLV</sequence>
<dbReference type="EMBL" id="JAQLEC010000001">
    <property type="protein sequence ID" value="MDB1838100.1"/>
    <property type="molecule type" value="Genomic_DNA"/>
</dbReference>
<dbReference type="RefSeq" id="WP_271733370.1">
    <property type="nucleotide sequence ID" value="NZ_JAQLEA010000003.1"/>
</dbReference>